<keyword evidence="2" id="KW-0812">Transmembrane</keyword>
<name>A0A9N9GDU0_9GLOM</name>
<evidence type="ECO:0000256" key="2">
    <source>
        <dbReference type="SAM" id="Phobius"/>
    </source>
</evidence>
<proteinExistence type="predicted"/>
<keyword evidence="2" id="KW-0472">Membrane</keyword>
<evidence type="ECO:0000313" key="3">
    <source>
        <dbReference type="EMBL" id="CAG8600340.1"/>
    </source>
</evidence>
<dbReference type="AlphaFoldDB" id="A0A9N9GDU0"/>
<comment type="caution">
    <text evidence="3">The sequence shown here is derived from an EMBL/GenBank/DDBJ whole genome shotgun (WGS) entry which is preliminary data.</text>
</comment>
<protein>
    <submittedName>
        <fullName evidence="3">13287_t:CDS:1</fullName>
    </submittedName>
</protein>
<sequence>MCVKNAGDANEKETVCGLVSPLPSGPSSAPTAPTAPTVPTVPTVQTPTKAPTSNTIGSSGGPSTPGFSPSKSSTNLTPTQTSSGARILSIELFGLWIGYSGISIAGLFIMVFG</sequence>
<accession>A0A9N9GDU0</accession>
<feature type="transmembrane region" description="Helical" evidence="2">
    <location>
        <begin position="92"/>
        <end position="112"/>
    </location>
</feature>
<dbReference type="EMBL" id="CAJVPL010002129">
    <property type="protein sequence ID" value="CAG8600340.1"/>
    <property type="molecule type" value="Genomic_DNA"/>
</dbReference>
<feature type="compositionally biased region" description="Low complexity" evidence="1">
    <location>
        <begin position="19"/>
        <end position="74"/>
    </location>
</feature>
<keyword evidence="2" id="KW-1133">Transmembrane helix</keyword>
<feature type="region of interest" description="Disordered" evidence="1">
    <location>
        <begin position="1"/>
        <end position="82"/>
    </location>
</feature>
<evidence type="ECO:0000313" key="4">
    <source>
        <dbReference type="Proteomes" id="UP000789831"/>
    </source>
</evidence>
<organism evidence="3 4">
    <name type="scientific">Ambispora gerdemannii</name>
    <dbReference type="NCBI Taxonomy" id="144530"/>
    <lineage>
        <taxon>Eukaryota</taxon>
        <taxon>Fungi</taxon>
        <taxon>Fungi incertae sedis</taxon>
        <taxon>Mucoromycota</taxon>
        <taxon>Glomeromycotina</taxon>
        <taxon>Glomeromycetes</taxon>
        <taxon>Archaeosporales</taxon>
        <taxon>Ambisporaceae</taxon>
        <taxon>Ambispora</taxon>
    </lineage>
</organism>
<gene>
    <name evidence="3" type="ORF">AGERDE_LOCUS9070</name>
</gene>
<dbReference type="Proteomes" id="UP000789831">
    <property type="component" value="Unassembled WGS sequence"/>
</dbReference>
<evidence type="ECO:0000256" key="1">
    <source>
        <dbReference type="SAM" id="MobiDB-lite"/>
    </source>
</evidence>
<reference evidence="3" key="1">
    <citation type="submission" date="2021-06" db="EMBL/GenBank/DDBJ databases">
        <authorList>
            <person name="Kallberg Y."/>
            <person name="Tangrot J."/>
            <person name="Rosling A."/>
        </authorList>
    </citation>
    <scope>NUCLEOTIDE SEQUENCE</scope>
    <source>
        <strain evidence="3">MT106</strain>
    </source>
</reference>
<keyword evidence="4" id="KW-1185">Reference proteome</keyword>